<feature type="coiled-coil region" evidence="1">
    <location>
        <begin position="9"/>
        <end position="50"/>
    </location>
</feature>
<dbReference type="AlphaFoldDB" id="A0ABD5MFH9"/>
<comment type="caution">
    <text evidence="2">The sequence shown here is derived from an EMBL/GenBank/DDBJ whole genome shotgun (WGS) entry which is preliminary data.</text>
</comment>
<evidence type="ECO:0008006" key="4">
    <source>
        <dbReference type="Google" id="ProtNLM"/>
    </source>
</evidence>
<evidence type="ECO:0000313" key="3">
    <source>
        <dbReference type="Proteomes" id="UP001570511"/>
    </source>
</evidence>
<evidence type="ECO:0000313" key="2">
    <source>
        <dbReference type="EMBL" id="MFA1612027.1"/>
    </source>
</evidence>
<dbReference type="Proteomes" id="UP001570511">
    <property type="component" value="Unassembled WGS sequence"/>
</dbReference>
<dbReference type="RefSeq" id="WP_372390596.1">
    <property type="nucleotide sequence ID" value="NZ_JBGNYA010000001.1"/>
</dbReference>
<protein>
    <recommendedName>
        <fullName evidence="4">DUF222 domain-containing protein</fullName>
    </recommendedName>
</protein>
<evidence type="ECO:0000256" key="1">
    <source>
        <dbReference type="SAM" id="Coils"/>
    </source>
</evidence>
<keyword evidence="1" id="KW-0175">Coiled coil</keyword>
<name>A0ABD5MFH9_9EURY</name>
<organism evidence="2 3">
    <name type="scientific">Halobellus rubicundus</name>
    <dbReference type="NCBI Taxonomy" id="2996466"/>
    <lineage>
        <taxon>Archaea</taxon>
        <taxon>Methanobacteriati</taxon>
        <taxon>Methanobacteriota</taxon>
        <taxon>Stenosarchaea group</taxon>
        <taxon>Halobacteria</taxon>
        <taxon>Halobacteriales</taxon>
        <taxon>Haloferacaceae</taxon>
        <taxon>Halobellus</taxon>
    </lineage>
</organism>
<gene>
    <name evidence="2" type="ORF">OS889_13565</name>
</gene>
<keyword evidence="3" id="KW-1185">Reference proteome</keyword>
<proteinExistence type="predicted"/>
<accession>A0ABD5MFH9</accession>
<sequence length="172" mass="19328">MTDGADVTAEDALQVAQRALAKVNDLEGELEELRAEHEGTVEELTALRLRTSEYSTDRPYDQLTRDEKIGMVREHAFEKADDATNGRARLVWDDIKWSVFDGEPSRGHCYDLLRLAAGTDENSQRDIHDGAVGFRYRDPDDGTIHLAVDADLAKRHRQSFAANKTRSESGVR</sequence>
<dbReference type="EMBL" id="JBGNYA010000001">
    <property type="protein sequence ID" value="MFA1612027.1"/>
    <property type="molecule type" value="Genomic_DNA"/>
</dbReference>
<reference evidence="2 3" key="1">
    <citation type="submission" date="2024-08" db="EMBL/GenBank/DDBJ databases">
        <title>Halobellus sp. MBLA0158 whole genome sequence.</title>
        <authorList>
            <person name="Hwang C.Y."/>
            <person name="Cho E.-S."/>
            <person name="Seo M.-J."/>
        </authorList>
    </citation>
    <scope>NUCLEOTIDE SEQUENCE [LARGE SCALE GENOMIC DNA]</scope>
    <source>
        <strain evidence="2 3">MBLA0158</strain>
    </source>
</reference>